<gene>
    <name evidence="15" type="ORF">AM506_11360</name>
</gene>
<dbReference type="FunFam" id="3.30.565.10:FF:000006">
    <property type="entry name" value="Sensor histidine kinase WalK"/>
    <property type="match status" value="1"/>
</dbReference>
<dbReference type="SUPFAM" id="SSF158472">
    <property type="entry name" value="HAMP domain-like"/>
    <property type="match status" value="1"/>
</dbReference>
<organism evidence="15 16">
    <name type="scientific">Rossellomorea vietnamensis</name>
    <dbReference type="NCBI Taxonomy" id="218284"/>
    <lineage>
        <taxon>Bacteria</taxon>
        <taxon>Bacillati</taxon>
        <taxon>Bacillota</taxon>
        <taxon>Bacilli</taxon>
        <taxon>Bacillales</taxon>
        <taxon>Bacillaceae</taxon>
        <taxon>Rossellomorea</taxon>
    </lineage>
</organism>
<dbReference type="Pfam" id="PF02518">
    <property type="entry name" value="HATPase_c"/>
    <property type="match status" value="1"/>
</dbReference>
<dbReference type="Gene3D" id="1.10.287.130">
    <property type="match status" value="1"/>
</dbReference>
<evidence type="ECO:0000256" key="12">
    <source>
        <dbReference type="SAM" id="Phobius"/>
    </source>
</evidence>
<dbReference type="FunFam" id="1.10.287.130:FF:000001">
    <property type="entry name" value="Two-component sensor histidine kinase"/>
    <property type="match status" value="1"/>
</dbReference>
<keyword evidence="9" id="KW-0067">ATP-binding</keyword>
<keyword evidence="11 12" id="KW-0472">Membrane</keyword>
<evidence type="ECO:0000256" key="8">
    <source>
        <dbReference type="ARBA" id="ARBA00022777"/>
    </source>
</evidence>
<keyword evidence="4" id="KW-1003">Cell membrane</keyword>
<dbReference type="PROSITE" id="PS50885">
    <property type="entry name" value="HAMP"/>
    <property type="match status" value="1"/>
</dbReference>
<dbReference type="Gene3D" id="3.30.565.10">
    <property type="entry name" value="Histidine kinase-like ATPase, C-terminal domain"/>
    <property type="match status" value="1"/>
</dbReference>
<evidence type="ECO:0000313" key="16">
    <source>
        <dbReference type="Proteomes" id="UP000050398"/>
    </source>
</evidence>
<dbReference type="InterPro" id="IPR003660">
    <property type="entry name" value="HAMP_dom"/>
</dbReference>
<dbReference type="CDD" id="cd00075">
    <property type="entry name" value="HATPase"/>
    <property type="match status" value="1"/>
</dbReference>
<feature type="domain" description="HAMP" evidence="14">
    <location>
        <begin position="180"/>
        <end position="232"/>
    </location>
</feature>
<keyword evidence="12" id="KW-0812">Transmembrane</keyword>
<dbReference type="InterPro" id="IPR050351">
    <property type="entry name" value="BphY/WalK/GraS-like"/>
</dbReference>
<evidence type="ECO:0000256" key="6">
    <source>
        <dbReference type="ARBA" id="ARBA00022679"/>
    </source>
</evidence>
<dbReference type="GO" id="GO:0005524">
    <property type="term" value="F:ATP binding"/>
    <property type="evidence" value="ECO:0007669"/>
    <property type="project" value="UniProtKB-KW"/>
</dbReference>
<dbReference type="SUPFAM" id="SSF47384">
    <property type="entry name" value="Homodimeric domain of signal transducing histidine kinase"/>
    <property type="match status" value="1"/>
</dbReference>
<dbReference type="PRINTS" id="PR00344">
    <property type="entry name" value="BCTRLSENSOR"/>
</dbReference>
<dbReference type="PROSITE" id="PS50109">
    <property type="entry name" value="HIS_KIN"/>
    <property type="match status" value="1"/>
</dbReference>
<sequence>MNKISTKLAAYFTIAVFIMEGLLMLYLHDNIIDARIQEEFQSILSRGNSHRDVLEDRYSNTTLHHIALMESKTETEVVITDKNHQVIISSKKLTKGMRELINDSPRSLPREGRVIEANWKDMNYLATVTAFEKDGNAGYVYMFKSATPLRNLISKLNGHFLLAGIMSLIILACIHILLSKILTRPLIRMKQATEELSKGNFEVKLPHLGKDELGELAASIKTLANDLETIQHDRSEFLATISHELRTPLTYVLGYTNVALREEISESERKEYLTIIQEESKTIVTLIENLFELAKIDKNNFSIQLEEIQLSPYFQKIIKKITPAFKSEGMNLILSIKDSFSFHADPIRLEQIIMNLLDNSLKYSKAGSTTTVLVRQHVTGKMALTIIDQGIGISAEELPQVFNRLYRVEKSRSREFGGSGLGLSIVKELVEAHGGNISMKSEPNKGTSITIII</sequence>
<proteinExistence type="predicted"/>
<evidence type="ECO:0000259" key="13">
    <source>
        <dbReference type="PROSITE" id="PS50109"/>
    </source>
</evidence>
<dbReference type="AlphaFoldDB" id="A0A0N8GGV3"/>
<dbReference type="GO" id="GO:0007234">
    <property type="term" value="P:osmosensory signaling via phosphorelay pathway"/>
    <property type="evidence" value="ECO:0007669"/>
    <property type="project" value="TreeGrafter"/>
</dbReference>
<keyword evidence="8 15" id="KW-0418">Kinase</keyword>
<evidence type="ECO:0000256" key="4">
    <source>
        <dbReference type="ARBA" id="ARBA00022475"/>
    </source>
</evidence>
<dbReference type="InterPro" id="IPR036890">
    <property type="entry name" value="HATPase_C_sf"/>
</dbReference>
<evidence type="ECO:0000313" key="15">
    <source>
        <dbReference type="EMBL" id="KPL59538.1"/>
    </source>
</evidence>
<dbReference type="GO" id="GO:0030295">
    <property type="term" value="F:protein kinase activator activity"/>
    <property type="evidence" value="ECO:0007669"/>
    <property type="project" value="TreeGrafter"/>
</dbReference>
<reference evidence="15 16" key="1">
    <citation type="submission" date="2015-08" db="EMBL/GenBank/DDBJ databases">
        <title>Draft Genome Sequence of Bacillus vietnamensis UCD-SED5.</title>
        <authorList>
            <person name="Lee R.D."/>
            <person name="Jospin G."/>
            <person name="Lang J.M."/>
            <person name="Coil D.A."/>
            <person name="Eisen J.A."/>
        </authorList>
    </citation>
    <scope>NUCLEOTIDE SEQUENCE [LARGE SCALE GENOMIC DNA]</scope>
    <source>
        <strain evidence="15 16">UCD-SED5</strain>
    </source>
</reference>
<dbReference type="Pfam" id="PF00512">
    <property type="entry name" value="HisKA"/>
    <property type="match status" value="1"/>
</dbReference>
<evidence type="ECO:0000256" key="5">
    <source>
        <dbReference type="ARBA" id="ARBA00022553"/>
    </source>
</evidence>
<dbReference type="CDD" id="cd06225">
    <property type="entry name" value="HAMP"/>
    <property type="match status" value="1"/>
</dbReference>
<name>A0A0N8GGV3_9BACI</name>
<keyword evidence="7" id="KW-0547">Nucleotide-binding</keyword>
<dbReference type="PATRIC" id="fig|218284.4.peg.3978"/>
<dbReference type="InterPro" id="IPR036097">
    <property type="entry name" value="HisK_dim/P_sf"/>
</dbReference>
<evidence type="ECO:0000256" key="1">
    <source>
        <dbReference type="ARBA" id="ARBA00000085"/>
    </source>
</evidence>
<evidence type="ECO:0000256" key="7">
    <source>
        <dbReference type="ARBA" id="ARBA00022741"/>
    </source>
</evidence>
<feature type="domain" description="Histidine kinase" evidence="13">
    <location>
        <begin position="240"/>
        <end position="453"/>
    </location>
</feature>
<feature type="transmembrane region" description="Helical" evidence="12">
    <location>
        <begin position="6"/>
        <end position="27"/>
    </location>
</feature>
<protein>
    <recommendedName>
        <fullName evidence="3">histidine kinase</fullName>
        <ecNumber evidence="3">2.7.13.3</ecNumber>
    </recommendedName>
</protein>
<evidence type="ECO:0000256" key="10">
    <source>
        <dbReference type="ARBA" id="ARBA00023012"/>
    </source>
</evidence>
<dbReference type="SMART" id="SM00388">
    <property type="entry name" value="HisKA"/>
    <property type="match status" value="1"/>
</dbReference>
<keyword evidence="6" id="KW-0808">Transferase</keyword>
<dbReference type="Gene3D" id="6.10.340.10">
    <property type="match status" value="1"/>
</dbReference>
<dbReference type="SMART" id="SM00304">
    <property type="entry name" value="HAMP"/>
    <property type="match status" value="1"/>
</dbReference>
<evidence type="ECO:0000256" key="3">
    <source>
        <dbReference type="ARBA" id="ARBA00012438"/>
    </source>
</evidence>
<dbReference type="CDD" id="cd00082">
    <property type="entry name" value="HisKA"/>
    <property type="match status" value="1"/>
</dbReference>
<comment type="caution">
    <text evidence="15">The sequence shown here is derived from an EMBL/GenBank/DDBJ whole genome shotgun (WGS) entry which is preliminary data.</text>
</comment>
<dbReference type="InterPro" id="IPR004358">
    <property type="entry name" value="Sig_transdc_His_kin-like_C"/>
</dbReference>
<dbReference type="EC" id="2.7.13.3" evidence="3"/>
<dbReference type="RefSeq" id="WP_060672603.1">
    <property type="nucleotide sequence ID" value="NZ_LIXZ01000007.1"/>
</dbReference>
<feature type="transmembrane region" description="Helical" evidence="12">
    <location>
        <begin position="160"/>
        <end position="178"/>
    </location>
</feature>
<dbReference type="SMART" id="SM00387">
    <property type="entry name" value="HATPase_c"/>
    <property type="match status" value="1"/>
</dbReference>
<dbReference type="Pfam" id="PF00672">
    <property type="entry name" value="HAMP"/>
    <property type="match status" value="1"/>
</dbReference>
<keyword evidence="10" id="KW-0902">Two-component regulatory system</keyword>
<evidence type="ECO:0000256" key="2">
    <source>
        <dbReference type="ARBA" id="ARBA00004651"/>
    </source>
</evidence>
<dbReference type="PANTHER" id="PTHR42878">
    <property type="entry name" value="TWO-COMPONENT HISTIDINE KINASE"/>
    <property type="match status" value="1"/>
</dbReference>
<dbReference type="GO" id="GO:0000156">
    <property type="term" value="F:phosphorelay response regulator activity"/>
    <property type="evidence" value="ECO:0007669"/>
    <property type="project" value="TreeGrafter"/>
</dbReference>
<evidence type="ECO:0000256" key="9">
    <source>
        <dbReference type="ARBA" id="ARBA00022840"/>
    </source>
</evidence>
<evidence type="ECO:0000259" key="14">
    <source>
        <dbReference type="PROSITE" id="PS50885"/>
    </source>
</evidence>
<dbReference type="InterPro" id="IPR005467">
    <property type="entry name" value="His_kinase_dom"/>
</dbReference>
<dbReference type="PANTHER" id="PTHR42878:SF7">
    <property type="entry name" value="SENSOR HISTIDINE KINASE GLRK"/>
    <property type="match status" value="1"/>
</dbReference>
<dbReference type="GO" id="GO:0005886">
    <property type="term" value="C:plasma membrane"/>
    <property type="evidence" value="ECO:0007669"/>
    <property type="project" value="UniProtKB-SubCell"/>
</dbReference>
<comment type="catalytic activity">
    <reaction evidence="1">
        <text>ATP + protein L-histidine = ADP + protein N-phospho-L-histidine.</text>
        <dbReference type="EC" id="2.7.13.3"/>
    </reaction>
</comment>
<keyword evidence="5" id="KW-0597">Phosphoprotein</keyword>
<dbReference type="OrthoDB" id="9813151at2"/>
<dbReference type="SUPFAM" id="SSF55874">
    <property type="entry name" value="ATPase domain of HSP90 chaperone/DNA topoisomerase II/histidine kinase"/>
    <property type="match status" value="1"/>
</dbReference>
<dbReference type="InterPro" id="IPR003661">
    <property type="entry name" value="HisK_dim/P_dom"/>
</dbReference>
<dbReference type="Proteomes" id="UP000050398">
    <property type="component" value="Unassembled WGS sequence"/>
</dbReference>
<comment type="subcellular location">
    <subcellularLocation>
        <location evidence="2">Cell membrane</location>
        <topology evidence="2">Multi-pass membrane protein</topology>
    </subcellularLocation>
</comment>
<dbReference type="InterPro" id="IPR003594">
    <property type="entry name" value="HATPase_dom"/>
</dbReference>
<evidence type="ECO:0000256" key="11">
    <source>
        <dbReference type="ARBA" id="ARBA00023136"/>
    </source>
</evidence>
<dbReference type="EMBL" id="LIXZ01000007">
    <property type="protein sequence ID" value="KPL59538.1"/>
    <property type="molecule type" value="Genomic_DNA"/>
</dbReference>
<accession>A0A0N8GGV3</accession>
<keyword evidence="12" id="KW-1133">Transmembrane helix</keyword>
<dbReference type="GO" id="GO:0000155">
    <property type="term" value="F:phosphorelay sensor kinase activity"/>
    <property type="evidence" value="ECO:0007669"/>
    <property type="project" value="InterPro"/>
</dbReference>